<accession>A0A9P0N0G7</accession>
<sequence length="151" mass="16411">MSKFTCIILCVVAASLTKVSHAAVTEEEKEAFREAMAPIIAECSEEHGVSEADIKAAKESASADNIKPCFLGCVMKKIEVLDAKGLYDAETGLGKLRKFVKDDDEFAKFEDIAKKCLKVNDESVSDGEAGCDRAKLVLGCFIEHKVEVSIF</sequence>
<name>A0A9P0N0G7_SPOLI</name>
<protein>
    <submittedName>
        <fullName evidence="2">Uncharacterized protein</fullName>
    </submittedName>
</protein>
<dbReference type="Pfam" id="PF01395">
    <property type="entry name" value="PBP_GOBP"/>
    <property type="match status" value="1"/>
</dbReference>
<reference evidence="2" key="1">
    <citation type="submission" date="2022-02" db="EMBL/GenBank/DDBJ databases">
        <authorList>
            <person name="King R."/>
        </authorList>
    </citation>
    <scope>NUCLEOTIDE SEQUENCE</scope>
</reference>
<dbReference type="SMART" id="SM00708">
    <property type="entry name" value="PhBP"/>
    <property type="match status" value="1"/>
</dbReference>
<keyword evidence="1" id="KW-0732">Signal</keyword>
<evidence type="ECO:0000313" key="3">
    <source>
        <dbReference type="Proteomes" id="UP001153321"/>
    </source>
</evidence>
<dbReference type="GO" id="GO:0005549">
    <property type="term" value="F:odorant binding"/>
    <property type="evidence" value="ECO:0007669"/>
    <property type="project" value="InterPro"/>
</dbReference>
<organism evidence="2 3">
    <name type="scientific">Spodoptera littoralis</name>
    <name type="common">Egyptian cotton leafworm</name>
    <dbReference type="NCBI Taxonomy" id="7109"/>
    <lineage>
        <taxon>Eukaryota</taxon>
        <taxon>Metazoa</taxon>
        <taxon>Ecdysozoa</taxon>
        <taxon>Arthropoda</taxon>
        <taxon>Hexapoda</taxon>
        <taxon>Insecta</taxon>
        <taxon>Pterygota</taxon>
        <taxon>Neoptera</taxon>
        <taxon>Endopterygota</taxon>
        <taxon>Lepidoptera</taxon>
        <taxon>Glossata</taxon>
        <taxon>Ditrysia</taxon>
        <taxon>Noctuoidea</taxon>
        <taxon>Noctuidae</taxon>
        <taxon>Amphipyrinae</taxon>
        <taxon>Spodoptera</taxon>
    </lineage>
</organism>
<proteinExistence type="predicted"/>
<feature type="signal peptide" evidence="1">
    <location>
        <begin position="1"/>
        <end position="22"/>
    </location>
</feature>
<dbReference type="InterPro" id="IPR006170">
    <property type="entry name" value="PBP/GOBP"/>
</dbReference>
<dbReference type="EMBL" id="LR824545">
    <property type="protein sequence ID" value="CAH1636946.1"/>
    <property type="molecule type" value="Genomic_DNA"/>
</dbReference>
<dbReference type="Gene3D" id="1.10.238.20">
    <property type="entry name" value="Pheromone/general odorant binding protein domain"/>
    <property type="match status" value="1"/>
</dbReference>
<evidence type="ECO:0000256" key="1">
    <source>
        <dbReference type="SAM" id="SignalP"/>
    </source>
</evidence>
<gene>
    <name evidence="2" type="ORF">SPLIT_LOCUS2307</name>
</gene>
<dbReference type="SUPFAM" id="SSF47565">
    <property type="entry name" value="Insect pheromone/odorant-binding proteins"/>
    <property type="match status" value="1"/>
</dbReference>
<evidence type="ECO:0000313" key="2">
    <source>
        <dbReference type="EMBL" id="CAH1636946.1"/>
    </source>
</evidence>
<feature type="chain" id="PRO_5040299778" evidence="1">
    <location>
        <begin position="23"/>
        <end position="151"/>
    </location>
</feature>
<dbReference type="AlphaFoldDB" id="A0A9P0N0G7"/>
<dbReference type="Proteomes" id="UP001153321">
    <property type="component" value="Chromosome 14"/>
</dbReference>
<dbReference type="CDD" id="cd23992">
    <property type="entry name" value="PBP_GOBP"/>
    <property type="match status" value="1"/>
</dbReference>
<keyword evidence="3" id="KW-1185">Reference proteome</keyword>
<dbReference type="InterPro" id="IPR036728">
    <property type="entry name" value="PBP_GOBP_sf"/>
</dbReference>